<reference evidence="3 4" key="1">
    <citation type="journal article" date="2011" name="Genome Res.">
        <title>Phylogeny-wide analysis of social amoeba genomes highlights ancient origins for complex intercellular communication.</title>
        <authorList>
            <person name="Heidel A.J."/>
            <person name="Lawal H.M."/>
            <person name="Felder M."/>
            <person name="Schilde C."/>
            <person name="Helps N.R."/>
            <person name="Tunggal B."/>
            <person name="Rivero F."/>
            <person name="John U."/>
            <person name="Schleicher M."/>
            <person name="Eichinger L."/>
            <person name="Platzer M."/>
            <person name="Noegel A.A."/>
            <person name="Schaap P."/>
            <person name="Gloeckner G."/>
        </authorList>
    </citation>
    <scope>NUCLEOTIDE SEQUENCE [LARGE SCALE GENOMIC DNA]</scope>
    <source>
        <strain evidence="4">ATCC 26659 / Pp 5 / PN500</strain>
    </source>
</reference>
<dbReference type="RefSeq" id="XP_020437585.1">
    <property type="nucleotide sequence ID" value="XM_020572442.1"/>
</dbReference>
<evidence type="ECO:0000313" key="4">
    <source>
        <dbReference type="Proteomes" id="UP000001396"/>
    </source>
</evidence>
<feature type="compositionally biased region" description="Low complexity" evidence="1">
    <location>
        <begin position="375"/>
        <end position="384"/>
    </location>
</feature>
<evidence type="ECO:0000256" key="1">
    <source>
        <dbReference type="SAM" id="MobiDB-lite"/>
    </source>
</evidence>
<dbReference type="InParanoid" id="D3AZ94"/>
<dbReference type="AlphaFoldDB" id="D3AZ94"/>
<feature type="region of interest" description="Disordered" evidence="1">
    <location>
        <begin position="375"/>
        <end position="394"/>
    </location>
</feature>
<dbReference type="EMBL" id="ADBJ01000007">
    <property type="protein sequence ID" value="EFA85477.1"/>
    <property type="molecule type" value="Genomic_DNA"/>
</dbReference>
<protein>
    <submittedName>
        <fullName evidence="3">Uncharacterized protein</fullName>
    </submittedName>
</protein>
<gene>
    <name evidence="3" type="ORF">PPL_01434</name>
</gene>
<organism evidence="3 4">
    <name type="scientific">Heterostelium pallidum (strain ATCC 26659 / Pp 5 / PN500)</name>
    <name type="common">Cellular slime mold</name>
    <name type="synonym">Polysphondylium pallidum</name>
    <dbReference type="NCBI Taxonomy" id="670386"/>
    <lineage>
        <taxon>Eukaryota</taxon>
        <taxon>Amoebozoa</taxon>
        <taxon>Evosea</taxon>
        <taxon>Eumycetozoa</taxon>
        <taxon>Dictyostelia</taxon>
        <taxon>Acytosteliales</taxon>
        <taxon>Acytosteliaceae</taxon>
        <taxon>Heterostelium</taxon>
    </lineage>
</organism>
<evidence type="ECO:0000256" key="2">
    <source>
        <dbReference type="SAM" id="Phobius"/>
    </source>
</evidence>
<dbReference type="GeneID" id="31356962"/>
<dbReference type="Proteomes" id="UP000001396">
    <property type="component" value="Unassembled WGS sequence"/>
</dbReference>
<feature type="transmembrane region" description="Helical" evidence="2">
    <location>
        <begin position="339"/>
        <end position="361"/>
    </location>
</feature>
<proteinExistence type="predicted"/>
<keyword evidence="2" id="KW-0812">Transmembrane</keyword>
<accession>D3AZ94</accession>
<keyword evidence="2" id="KW-1133">Transmembrane helix</keyword>
<keyword evidence="4" id="KW-1185">Reference proteome</keyword>
<evidence type="ECO:0000313" key="3">
    <source>
        <dbReference type="EMBL" id="EFA85477.1"/>
    </source>
</evidence>
<sequence length="394" mass="44392">MCPPKIYNQSKVELYFADQTPPLVITPKFVSSPVIIFEFNRIVSIDEVRPASNSTFGLFSFGISIVEIQDLHFTNESDDSSLSYKFSAVFRNTTSTPSVVIARNDTSMDDEKLQSDRFPNEHGSIEWIKIPILNQEIPSSSSSSKNNNSSNPHCKNKSFEWWKIFLIVIGVAVGVGIAGDEIESTTTTNTIETTGYYGILRSPNHDDCSIVNVGYQWNSLEFSKYTVKIDDHDCIIYGSYHQKSNSTIKCLVNRVSLNNSNYNVEIHFKKDLLSTQWTCSTIKGERYIKSFSESMIVAPIKNETDAFKCNIQIDDSFEYYSGYLLEQTGDESAEVATEIAIIVGIFLSFVGTIIYVIYIILRFIIRLFTGSSGDNTKSTTTTTTEQQQDKIKIQ</sequence>
<keyword evidence="2" id="KW-0472">Membrane</keyword>
<name>D3AZ94_HETP5</name>
<comment type="caution">
    <text evidence="3">The sequence shown here is derived from an EMBL/GenBank/DDBJ whole genome shotgun (WGS) entry which is preliminary data.</text>
</comment>